<evidence type="ECO:0000256" key="1">
    <source>
        <dbReference type="ARBA" id="ARBA00022676"/>
    </source>
</evidence>
<dbReference type="RefSeq" id="WP_114121884.1">
    <property type="nucleotide sequence ID" value="NZ_JPWA01000011.1"/>
</dbReference>
<protein>
    <submittedName>
        <fullName evidence="5">Glycosyl transferase</fullName>
    </submittedName>
</protein>
<evidence type="ECO:0000313" key="5">
    <source>
        <dbReference type="EMBL" id="RCK05941.1"/>
    </source>
</evidence>
<dbReference type="Gene3D" id="3.40.50.2000">
    <property type="entry name" value="Glycogen Phosphorylase B"/>
    <property type="match status" value="2"/>
</dbReference>
<dbReference type="Pfam" id="PF00534">
    <property type="entry name" value="Glycos_transf_1"/>
    <property type="match status" value="1"/>
</dbReference>
<gene>
    <name evidence="5" type="ORF">TH5_11190</name>
</gene>
<dbReference type="PANTHER" id="PTHR12526:SF510">
    <property type="entry name" value="D-INOSITOL 3-PHOSPHATE GLYCOSYLTRANSFERASE"/>
    <property type="match status" value="1"/>
</dbReference>
<organism evidence="5 6">
    <name type="scientific">Thalassospira xianhensis MCCC 1A02616</name>
    <dbReference type="NCBI Taxonomy" id="1177929"/>
    <lineage>
        <taxon>Bacteria</taxon>
        <taxon>Pseudomonadati</taxon>
        <taxon>Pseudomonadota</taxon>
        <taxon>Alphaproteobacteria</taxon>
        <taxon>Rhodospirillales</taxon>
        <taxon>Thalassospiraceae</taxon>
        <taxon>Thalassospira</taxon>
    </lineage>
</organism>
<dbReference type="GO" id="GO:0016757">
    <property type="term" value="F:glycosyltransferase activity"/>
    <property type="evidence" value="ECO:0007669"/>
    <property type="project" value="UniProtKB-KW"/>
</dbReference>
<evidence type="ECO:0000259" key="3">
    <source>
        <dbReference type="Pfam" id="PF00534"/>
    </source>
</evidence>
<dbReference type="CDD" id="cd03819">
    <property type="entry name" value="GT4_WavL-like"/>
    <property type="match status" value="1"/>
</dbReference>
<evidence type="ECO:0000313" key="6">
    <source>
        <dbReference type="Proteomes" id="UP000252419"/>
    </source>
</evidence>
<keyword evidence="1" id="KW-0328">Glycosyltransferase</keyword>
<dbReference type="Pfam" id="PF13439">
    <property type="entry name" value="Glyco_transf_4"/>
    <property type="match status" value="1"/>
</dbReference>
<reference evidence="5 6" key="1">
    <citation type="submission" date="2014-07" db="EMBL/GenBank/DDBJ databases">
        <title>Draft genome sequence of Thalassospira xianhensis P-4 (MCCC 1A02616).</title>
        <authorList>
            <person name="Lai Q."/>
            <person name="Shao Z."/>
        </authorList>
    </citation>
    <scope>NUCLEOTIDE SEQUENCE [LARGE SCALE GENOMIC DNA]</scope>
    <source>
        <strain evidence="5 6">MCCC 1A02616</strain>
    </source>
</reference>
<proteinExistence type="predicted"/>
<dbReference type="AlphaFoldDB" id="A0A367UD49"/>
<dbReference type="SUPFAM" id="SSF53756">
    <property type="entry name" value="UDP-Glycosyltransferase/glycogen phosphorylase"/>
    <property type="match status" value="1"/>
</dbReference>
<feature type="domain" description="Glycosyl transferase family 1" evidence="3">
    <location>
        <begin position="210"/>
        <end position="379"/>
    </location>
</feature>
<dbReference type="InterPro" id="IPR001296">
    <property type="entry name" value="Glyco_trans_1"/>
</dbReference>
<dbReference type="InterPro" id="IPR028098">
    <property type="entry name" value="Glyco_trans_4-like_N"/>
</dbReference>
<accession>A0A367UD49</accession>
<comment type="caution">
    <text evidence="5">The sequence shown here is derived from an EMBL/GenBank/DDBJ whole genome shotgun (WGS) entry which is preliminary data.</text>
</comment>
<evidence type="ECO:0000259" key="4">
    <source>
        <dbReference type="Pfam" id="PF13439"/>
    </source>
</evidence>
<keyword evidence="2 5" id="KW-0808">Transferase</keyword>
<evidence type="ECO:0000256" key="2">
    <source>
        <dbReference type="ARBA" id="ARBA00022679"/>
    </source>
</evidence>
<dbReference type="Proteomes" id="UP000252419">
    <property type="component" value="Unassembled WGS sequence"/>
</dbReference>
<dbReference type="PANTHER" id="PTHR12526">
    <property type="entry name" value="GLYCOSYLTRANSFERASE"/>
    <property type="match status" value="1"/>
</dbReference>
<sequence>MSASEIKTQSVYRPEQQAQGADYRPAVILQVLPELDTGGVERGTVDIARAIVDGGGVALVASQGGRLERELDRFGARHITLPLKSKNLFTMRRNVDALVDLIRAEGVDIIHARSRAPAWSAYFAARKAGIPFVTTFHGTYSGYNNLFKKRYNAIMTMGDQVIAISNHIADHIRKFYKMDPARLNIVPRGTNTDLFNPENVSQERLIALSNQWRLTGEEYVIMLPGRITRWKGHCFLIKALPAVFEALGHRNVRCLMVGSDQGRTAYRDEVLALTKKLGLEDIVHIVDHCADMPAAYMLADVVACPSIQPEAFGRIPSEAQAMGRPVVSTAHGGAMETVLPGETGWLVTPNEVDQLSVALTQVLRLTPEKRAALAQKGRRHVIEHYSLTQMAEKTLAVYEKALKGAIRNAA</sequence>
<dbReference type="EMBL" id="JPWA01000011">
    <property type="protein sequence ID" value="RCK05941.1"/>
    <property type="molecule type" value="Genomic_DNA"/>
</dbReference>
<name>A0A367UD49_9PROT</name>
<keyword evidence="6" id="KW-1185">Reference proteome</keyword>
<feature type="domain" description="Glycosyltransferase subfamily 4-like N-terminal" evidence="4">
    <location>
        <begin position="38"/>
        <end position="193"/>
    </location>
</feature>